<dbReference type="SUPFAM" id="SSF46785">
    <property type="entry name" value="Winged helix' DNA-binding domain"/>
    <property type="match status" value="1"/>
</dbReference>
<feature type="domain" description="Cdc6 C-terminal" evidence="8">
    <location>
        <begin position="311"/>
        <end position="391"/>
    </location>
</feature>
<dbReference type="SMART" id="SM00382">
    <property type="entry name" value="AAA"/>
    <property type="match status" value="1"/>
</dbReference>
<evidence type="ECO:0000256" key="2">
    <source>
        <dbReference type="ARBA" id="ARBA00006184"/>
    </source>
</evidence>
<dbReference type="InterPro" id="IPR050311">
    <property type="entry name" value="ORC1/CDC6"/>
</dbReference>
<dbReference type="AlphaFoldDB" id="A0A3M7SJX3"/>
<dbReference type="InterPro" id="IPR027417">
    <property type="entry name" value="P-loop_NTPase"/>
</dbReference>
<evidence type="ECO:0000259" key="7">
    <source>
        <dbReference type="SMART" id="SM00382"/>
    </source>
</evidence>
<dbReference type="Gene3D" id="1.10.8.60">
    <property type="match status" value="1"/>
</dbReference>
<comment type="similarity">
    <text evidence="2">Belongs to the CDC6/cdc18 family.</text>
</comment>
<dbReference type="InterPro" id="IPR003593">
    <property type="entry name" value="AAA+_ATPase"/>
</dbReference>
<dbReference type="InterPro" id="IPR016314">
    <property type="entry name" value="Cdc6/18"/>
</dbReference>
<protein>
    <submittedName>
        <fullName evidence="9">Cell division control 6-like protein</fullName>
    </submittedName>
</protein>
<dbReference type="PANTHER" id="PTHR10763">
    <property type="entry name" value="CELL DIVISION CONTROL PROTEIN 6-RELATED"/>
    <property type="match status" value="1"/>
</dbReference>
<proteinExistence type="inferred from homology"/>
<dbReference type="InterPro" id="IPR036390">
    <property type="entry name" value="WH_DNA-bd_sf"/>
</dbReference>
<dbReference type="Gene3D" id="3.40.50.300">
    <property type="entry name" value="P-loop containing nucleotide triphosphate hydrolases"/>
    <property type="match status" value="1"/>
</dbReference>
<dbReference type="InterPro" id="IPR054425">
    <property type="entry name" value="Cdc6_ORC1-like_ATPase_lid"/>
</dbReference>
<comment type="caution">
    <text evidence="9">The sequence shown here is derived from an EMBL/GenBank/DDBJ whole genome shotgun (WGS) entry which is preliminary data.</text>
</comment>
<evidence type="ECO:0000313" key="9">
    <source>
        <dbReference type="EMBL" id="RNA35940.1"/>
    </source>
</evidence>
<keyword evidence="6" id="KW-0131">Cell cycle</keyword>
<evidence type="ECO:0000256" key="3">
    <source>
        <dbReference type="ARBA" id="ARBA00022618"/>
    </source>
</evidence>
<dbReference type="STRING" id="10195.A0A3M7SJX3"/>
<dbReference type="InterPro" id="IPR036388">
    <property type="entry name" value="WH-like_DNA-bd_sf"/>
</dbReference>
<dbReference type="InterPro" id="IPR049945">
    <property type="entry name" value="AAA_22"/>
</dbReference>
<dbReference type="GO" id="GO:0006270">
    <property type="term" value="P:DNA replication initiation"/>
    <property type="evidence" value="ECO:0007669"/>
    <property type="project" value="InterPro"/>
</dbReference>
<dbReference type="SUPFAM" id="SSF52540">
    <property type="entry name" value="P-loop containing nucleoside triphosphate hydrolases"/>
    <property type="match status" value="1"/>
</dbReference>
<dbReference type="InterPro" id="IPR015163">
    <property type="entry name" value="Cdc6_C"/>
</dbReference>
<dbReference type="Gene3D" id="1.10.10.10">
    <property type="entry name" value="Winged helix-like DNA-binding domain superfamily/Winged helix DNA-binding domain"/>
    <property type="match status" value="1"/>
</dbReference>
<dbReference type="Proteomes" id="UP000276133">
    <property type="component" value="Unassembled WGS sequence"/>
</dbReference>
<keyword evidence="4" id="KW-0235">DNA replication</keyword>
<dbReference type="Pfam" id="PF22606">
    <property type="entry name" value="Cdc6-ORC-like_ATPase_lid"/>
    <property type="match status" value="1"/>
</dbReference>
<dbReference type="GO" id="GO:0003688">
    <property type="term" value="F:DNA replication origin binding"/>
    <property type="evidence" value="ECO:0007669"/>
    <property type="project" value="TreeGrafter"/>
</dbReference>
<evidence type="ECO:0000313" key="10">
    <source>
        <dbReference type="Proteomes" id="UP000276133"/>
    </source>
</evidence>
<comment type="subcellular location">
    <subcellularLocation>
        <location evidence="1">Nucleus</location>
    </subcellularLocation>
</comment>
<name>A0A3M7SJX3_BRAPC</name>
<dbReference type="GO" id="GO:0005634">
    <property type="term" value="C:nucleus"/>
    <property type="evidence" value="ECO:0007669"/>
    <property type="project" value="UniProtKB-SubCell"/>
</dbReference>
<organism evidence="9 10">
    <name type="scientific">Brachionus plicatilis</name>
    <name type="common">Marine rotifer</name>
    <name type="synonym">Brachionus muelleri</name>
    <dbReference type="NCBI Taxonomy" id="10195"/>
    <lineage>
        <taxon>Eukaryota</taxon>
        <taxon>Metazoa</taxon>
        <taxon>Spiralia</taxon>
        <taxon>Gnathifera</taxon>
        <taxon>Rotifera</taxon>
        <taxon>Eurotatoria</taxon>
        <taxon>Monogononta</taxon>
        <taxon>Pseudotrocha</taxon>
        <taxon>Ploima</taxon>
        <taxon>Brachionidae</taxon>
        <taxon>Brachionus</taxon>
    </lineage>
</organism>
<dbReference type="Pfam" id="PF09079">
    <property type="entry name" value="WHD_Cdc6"/>
    <property type="match status" value="1"/>
</dbReference>
<reference evidence="9 10" key="1">
    <citation type="journal article" date="2018" name="Sci. Rep.">
        <title>Genomic signatures of local adaptation to the degree of environmental predictability in rotifers.</title>
        <authorList>
            <person name="Franch-Gras L."/>
            <person name="Hahn C."/>
            <person name="Garcia-Roger E.M."/>
            <person name="Carmona M.J."/>
            <person name="Serra M."/>
            <person name="Gomez A."/>
        </authorList>
    </citation>
    <scope>NUCLEOTIDE SEQUENCE [LARGE SCALE GENOMIC DNA]</scope>
    <source>
        <strain evidence="9">HYR1</strain>
    </source>
</reference>
<keyword evidence="3 9" id="KW-0132">Cell division</keyword>
<keyword evidence="10" id="KW-1185">Reference proteome</keyword>
<dbReference type="GO" id="GO:0051301">
    <property type="term" value="P:cell division"/>
    <property type="evidence" value="ECO:0007669"/>
    <property type="project" value="UniProtKB-KW"/>
</dbReference>
<keyword evidence="5" id="KW-0539">Nucleus</keyword>
<evidence type="ECO:0000256" key="6">
    <source>
        <dbReference type="ARBA" id="ARBA00023306"/>
    </source>
</evidence>
<accession>A0A3M7SJX3</accession>
<dbReference type="GO" id="GO:0016887">
    <property type="term" value="F:ATP hydrolysis activity"/>
    <property type="evidence" value="ECO:0007669"/>
    <property type="project" value="InterPro"/>
</dbReference>
<evidence type="ECO:0000259" key="8">
    <source>
        <dbReference type="SMART" id="SM01074"/>
    </source>
</evidence>
<gene>
    <name evidence="9" type="ORF">BpHYR1_018780</name>
</gene>
<dbReference type="PANTHER" id="PTHR10763:SF26">
    <property type="entry name" value="CELL DIVISION CONTROL PROTEIN 6 HOMOLOG"/>
    <property type="match status" value="1"/>
</dbReference>
<evidence type="ECO:0000256" key="1">
    <source>
        <dbReference type="ARBA" id="ARBA00004123"/>
    </source>
</evidence>
<sequence>MSSIKEIYSEAKKALNASATDRVVGREKENNEIYEYLASCFENKTGLSMYINGQPGTGKTFSVNTMLDNLKDEFKFKKIFLNCMSIKSIQNLYKTVLSEMISNNIDSNLSLPRRCTKESLQKLIESTITSIKHHLILVLDEIDQIETTIKASSDIYRLFEFPYLPNSKLILVGIANSLDFTDRLLPRLELRPEHKPKVIKFLPYTKEDIISIVKDRLARVQQNNDNCAIIDDRALMLCATKVASTNGDIRKVLDICRRAIEFNEQEAKFNNLDTIKTVNIAQMMKIFNQVNPITNSNLDRNSMPLMQKILLCTILLCNIEMKIKEITLSKLFEKFNKICKSYSTNVDSESEFVNLCTMIQDNGLIEIKKAKEVRNFKLSLKIDEQELKEKLQDETFMADILFNQSYK</sequence>
<dbReference type="PIRSF" id="PIRSF001767">
    <property type="entry name" value="Cdc6"/>
    <property type="match status" value="1"/>
</dbReference>
<evidence type="ECO:0000256" key="4">
    <source>
        <dbReference type="ARBA" id="ARBA00022705"/>
    </source>
</evidence>
<dbReference type="Pfam" id="PF13401">
    <property type="entry name" value="AAA_22"/>
    <property type="match status" value="1"/>
</dbReference>
<dbReference type="GO" id="GO:0033314">
    <property type="term" value="P:mitotic DNA replication checkpoint signaling"/>
    <property type="evidence" value="ECO:0007669"/>
    <property type="project" value="TreeGrafter"/>
</dbReference>
<feature type="domain" description="AAA+ ATPase" evidence="7">
    <location>
        <begin position="45"/>
        <end position="194"/>
    </location>
</feature>
<dbReference type="EMBL" id="REGN01001269">
    <property type="protein sequence ID" value="RNA35940.1"/>
    <property type="molecule type" value="Genomic_DNA"/>
</dbReference>
<dbReference type="OrthoDB" id="1926878at2759"/>
<evidence type="ECO:0000256" key="5">
    <source>
        <dbReference type="ARBA" id="ARBA00023242"/>
    </source>
</evidence>
<dbReference type="SMART" id="SM01074">
    <property type="entry name" value="Cdc6_C"/>
    <property type="match status" value="1"/>
</dbReference>